<name>A0ABQ3V4T4_9CHLR</name>
<keyword evidence="2 5" id="KW-0812">Transmembrane</keyword>
<evidence type="ECO:0000313" key="7">
    <source>
        <dbReference type="Proteomes" id="UP000654345"/>
    </source>
</evidence>
<sequence length="118" mass="12628">MYWIALVLQVLLGLAFLAAGFSKVTHNKQMVENFQNHYHYPLWFMVLTGALEIVAALGLIAGIWVPILATLGAALLVCIMLGAVLTHVRLKDAISGIAPAAVLLILAVALLAIHHPLA</sequence>
<keyword evidence="7" id="KW-1185">Reference proteome</keyword>
<protein>
    <recommendedName>
        <fullName evidence="8">DoxX family protein</fullName>
    </recommendedName>
</protein>
<feature type="transmembrane region" description="Helical" evidence="5">
    <location>
        <begin position="38"/>
        <end position="60"/>
    </location>
</feature>
<dbReference type="InterPro" id="IPR032808">
    <property type="entry name" value="DoxX"/>
</dbReference>
<evidence type="ECO:0000256" key="5">
    <source>
        <dbReference type="SAM" id="Phobius"/>
    </source>
</evidence>
<evidence type="ECO:0000256" key="2">
    <source>
        <dbReference type="ARBA" id="ARBA00022692"/>
    </source>
</evidence>
<evidence type="ECO:0008006" key="8">
    <source>
        <dbReference type="Google" id="ProtNLM"/>
    </source>
</evidence>
<keyword evidence="3 5" id="KW-1133">Transmembrane helix</keyword>
<feature type="transmembrane region" description="Helical" evidence="5">
    <location>
        <begin position="94"/>
        <end position="113"/>
    </location>
</feature>
<dbReference type="EMBL" id="BNJG01000003">
    <property type="protein sequence ID" value="GHO59600.1"/>
    <property type="molecule type" value="Genomic_DNA"/>
</dbReference>
<dbReference type="Pfam" id="PF13564">
    <property type="entry name" value="DoxX_2"/>
    <property type="match status" value="1"/>
</dbReference>
<evidence type="ECO:0000256" key="3">
    <source>
        <dbReference type="ARBA" id="ARBA00022989"/>
    </source>
</evidence>
<dbReference type="RefSeq" id="WP_201375769.1">
    <property type="nucleotide sequence ID" value="NZ_BNJG01000003.1"/>
</dbReference>
<reference evidence="6 7" key="1">
    <citation type="journal article" date="2021" name="Int. J. Syst. Evol. Microbiol.">
        <title>Reticulibacter mediterranei gen. nov., sp. nov., within the new family Reticulibacteraceae fam. nov., and Ktedonospora formicarum gen. nov., sp. nov., Ktedonobacter robiniae sp. nov., Dictyobacter formicarum sp. nov. and Dictyobacter arantiisoli sp. nov., belonging to the class Ktedonobacteria.</title>
        <authorList>
            <person name="Yabe S."/>
            <person name="Zheng Y."/>
            <person name="Wang C.M."/>
            <person name="Sakai Y."/>
            <person name="Abe K."/>
            <person name="Yokota A."/>
            <person name="Donadio S."/>
            <person name="Cavaletti L."/>
            <person name="Monciardini P."/>
        </authorList>
    </citation>
    <scope>NUCLEOTIDE SEQUENCE [LARGE SCALE GENOMIC DNA]</scope>
    <source>
        <strain evidence="6 7">SOSP1-30</strain>
    </source>
</reference>
<evidence type="ECO:0000256" key="4">
    <source>
        <dbReference type="ARBA" id="ARBA00023136"/>
    </source>
</evidence>
<evidence type="ECO:0000313" key="6">
    <source>
        <dbReference type="EMBL" id="GHO59600.1"/>
    </source>
</evidence>
<comment type="subcellular location">
    <subcellularLocation>
        <location evidence="1">Membrane</location>
        <topology evidence="1">Multi-pass membrane protein</topology>
    </subcellularLocation>
</comment>
<accession>A0ABQ3V4T4</accession>
<feature type="transmembrane region" description="Helical" evidence="5">
    <location>
        <begin position="67"/>
        <end position="88"/>
    </location>
</feature>
<comment type="caution">
    <text evidence="6">The sequence shown here is derived from an EMBL/GenBank/DDBJ whole genome shotgun (WGS) entry which is preliminary data.</text>
</comment>
<evidence type="ECO:0000256" key="1">
    <source>
        <dbReference type="ARBA" id="ARBA00004141"/>
    </source>
</evidence>
<dbReference type="Proteomes" id="UP000654345">
    <property type="component" value="Unassembled WGS sequence"/>
</dbReference>
<organism evidence="6 7">
    <name type="scientific">Ktedonobacter robiniae</name>
    <dbReference type="NCBI Taxonomy" id="2778365"/>
    <lineage>
        <taxon>Bacteria</taxon>
        <taxon>Bacillati</taxon>
        <taxon>Chloroflexota</taxon>
        <taxon>Ktedonobacteria</taxon>
        <taxon>Ktedonobacterales</taxon>
        <taxon>Ktedonobacteraceae</taxon>
        <taxon>Ktedonobacter</taxon>
    </lineage>
</organism>
<keyword evidence="4 5" id="KW-0472">Membrane</keyword>
<gene>
    <name evidence="6" type="ORF">KSB_80750</name>
</gene>
<proteinExistence type="predicted"/>